<evidence type="ECO:0000313" key="3">
    <source>
        <dbReference type="Proteomes" id="UP001172101"/>
    </source>
</evidence>
<dbReference type="RefSeq" id="XP_060296883.1">
    <property type="nucleotide sequence ID" value="XM_060434331.1"/>
</dbReference>
<reference evidence="2" key="1">
    <citation type="submission" date="2023-06" db="EMBL/GenBank/DDBJ databases">
        <title>Genome-scale phylogeny and comparative genomics of the fungal order Sordariales.</title>
        <authorList>
            <consortium name="Lawrence Berkeley National Laboratory"/>
            <person name="Hensen N."/>
            <person name="Bonometti L."/>
            <person name="Westerberg I."/>
            <person name="Brannstrom I.O."/>
            <person name="Guillou S."/>
            <person name="Cros-Aarteil S."/>
            <person name="Calhoun S."/>
            <person name="Haridas S."/>
            <person name="Kuo A."/>
            <person name="Mondo S."/>
            <person name="Pangilinan J."/>
            <person name="Riley R."/>
            <person name="LaButti K."/>
            <person name="Andreopoulos B."/>
            <person name="Lipzen A."/>
            <person name="Chen C."/>
            <person name="Yanf M."/>
            <person name="Daum C."/>
            <person name="Ng V."/>
            <person name="Clum A."/>
            <person name="Steindorff A."/>
            <person name="Ohm R."/>
            <person name="Martin F."/>
            <person name="Silar P."/>
            <person name="Natvig D."/>
            <person name="Lalanne C."/>
            <person name="Gautier V."/>
            <person name="Ament-velasquez S.L."/>
            <person name="Kruys A."/>
            <person name="Hutchinson M.I."/>
            <person name="Powell A.J."/>
            <person name="Barry K."/>
            <person name="Miller A.N."/>
            <person name="Grigoriev I.V."/>
            <person name="Debuchy R."/>
            <person name="Gladieux P."/>
            <person name="Thoren M.H."/>
            <person name="Johannesson H."/>
        </authorList>
    </citation>
    <scope>NUCLEOTIDE SEQUENCE</scope>
    <source>
        <strain evidence="2">SMH2392-1A</strain>
    </source>
</reference>
<comment type="caution">
    <text evidence="2">The sequence shown here is derived from an EMBL/GenBank/DDBJ whole genome shotgun (WGS) entry which is preliminary data.</text>
</comment>
<organism evidence="2 3">
    <name type="scientific">Lasiosphaeria miniovina</name>
    <dbReference type="NCBI Taxonomy" id="1954250"/>
    <lineage>
        <taxon>Eukaryota</taxon>
        <taxon>Fungi</taxon>
        <taxon>Dikarya</taxon>
        <taxon>Ascomycota</taxon>
        <taxon>Pezizomycotina</taxon>
        <taxon>Sordariomycetes</taxon>
        <taxon>Sordariomycetidae</taxon>
        <taxon>Sordariales</taxon>
        <taxon>Lasiosphaeriaceae</taxon>
        <taxon>Lasiosphaeria</taxon>
    </lineage>
</organism>
<protein>
    <submittedName>
        <fullName evidence="2">Uncharacterized protein</fullName>
    </submittedName>
</protein>
<evidence type="ECO:0000313" key="2">
    <source>
        <dbReference type="EMBL" id="KAK0718090.1"/>
    </source>
</evidence>
<feature type="region of interest" description="Disordered" evidence="1">
    <location>
        <begin position="40"/>
        <end position="66"/>
    </location>
</feature>
<proteinExistence type="predicted"/>
<name>A0AA40ALK0_9PEZI</name>
<dbReference type="AlphaFoldDB" id="A0AA40ALK0"/>
<feature type="compositionally biased region" description="Basic and acidic residues" evidence="1">
    <location>
        <begin position="148"/>
        <end position="160"/>
    </location>
</feature>
<evidence type="ECO:0000256" key="1">
    <source>
        <dbReference type="SAM" id="MobiDB-lite"/>
    </source>
</evidence>
<feature type="region of interest" description="Disordered" evidence="1">
    <location>
        <begin position="148"/>
        <end position="170"/>
    </location>
</feature>
<dbReference type="Proteomes" id="UP001172101">
    <property type="component" value="Unassembled WGS sequence"/>
</dbReference>
<dbReference type="EMBL" id="JAUIRO010000004">
    <property type="protein sequence ID" value="KAK0718090.1"/>
    <property type="molecule type" value="Genomic_DNA"/>
</dbReference>
<dbReference type="GeneID" id="85317601"/>
<sequence length="249" mass="26703">MQDFLGDGWLQVLGGAYRAISHGIPVTFPSQPLRVRRMSSQCRGGRPAPHTARQNGSNHGKWGTGEGPMSLRHARLSISRCISCPCPYAVRLLLASCTVIAGGGARGMPIAQPGDESSIAGKPIKSALSAWGPHGFLIGWSWTLGPERADDSRKREEKGKKGTGGLKTKANLGSHDPVLMGLGSARVVCPAICHLPPATDLPSSIYHLQSSLRRLPMQCKNYQYYSCTAPSFVGASPFPTSYLGRRPRD</sequence>
<gene>
    <name evidence="2" type="ORF">B0T26DRAFT_312713</name>
</gene>
<accession>A0AA40ALK0</accession>
<keyword evidence="3" id="KW-1185">Reference proteome</keyword>